<dbReference type="STRING" id="39946.B8AVP9"/>
<name>B8AVP9_ORYSI</name>
<dbReference type="Pfam" id="PF04578">
    <property type="entry name" value="DUF594"/>
    <property type="match status" value="1"/>
</dbReference>
<feature type="transmembrane region" description="Helical" evidence="1">
    <location>
        <begin position="201"/>
        <end position="223"/>
    </location>
</feature>
<evidence type="ECO:0000313" key="3">
    <source>
        <dbReference type="EMBL" id="EEC76824.1"/>
    </source>
</evidence>
<dbReference type="PANTHER" id="PTHR31325">
    <property type="entry name" value="OS01G0798800 PROTEIN-RELATED"/>
    <property type="match status" value="1"/>
</dbReference>
<feature type="transmembrane region" description="Helical" evidence="1">
    <location>
        <begin position="290"/>
        <end position="307"/>
    </location>
</feature>
<protein>
    <recommendedName>
        <fullName evidence="2">DUF4220 domain-containing protein</fullName>
    </recommendedName>
</protein>
<dbReference type="Gramene" id="BGIOSGA015949-TA">
    <property type="protein sequence ID" value="BGIOSGA015949-PA"/>
    <property type="gene ID" value="BGIOSGA015949"/>
</dbReference>
<feature type="transmembrane region" description="Helical" evidence="1">
    <location>
        <begin position="456"/>
        <end position="478"/>
    </location>
</feature>
<organism evidence="3 4">
    <name type="scientific">Oryza sativa subsp. indica</name>
    <name type="common">Rice</name>
    <dbReference type="NCBI Taxonomy" id="39946"/>
    <lineage>
        <taxon>Eukaryota</taxon>
        <taxon>Viridiplantae</taxon>
        <taxon>Streptophyta</taxon>
        <taxon>Embryophyta</taxon>
        <taxon>Tracheophyta</taxon>
        <taxon>Spermatophyta</taxon>
        <taxon>Magnoliopsida</taxon>
        <taxon>Liliopsida</taxon>
        <taxon>Poales</taxon>
        <taxon>Poaceae</taxon>
        <taxon>BOP clade</taxon>
        <taxon>Oryzoideae</taxon>
        <taxon>Oryzeae</taxon>
        <taxon>Oryzinae</taxon>
        <taxon>Oryza</taxon>
        <taxon>Oryza sativa</taxon>
    </lineage>
</organism>
<evidence type="ECO:0000259" key="2">
    <source>
        <dbReference type="Pfam" id="PF13968"/>
    </source>
</evidence>
<feature type="transmembrane region" description="Helical" evidence="1">
    <location>
        <begin position="417"/>
        <end position="444"/>
    </location>
</feature>
<keyword evidence="1" id="KW-0472">Membrane</keyword>
<reference evidence="3 4" key="1">
    <citation type="journal article" date="2005" name="PLoS Biol.">
        <title>The genomes of Oryza sativa: a history of duplications.</title>
        <authorList>
            <person name="Yu J."/>
            <person name="Wang J."/>
            <person name="Lin W."/>
            <person name="Li S."/>
            <person name="Li H."/>
            <person name="Zhou J."/>
            <person name="Ni P."/>
            <person name="Dong W."/>
            <person name="Hu S."/>
            <person name="Zeng C."/>
            <person name="Zhang J."/>
            <person name="Zhang Y."/>
            <person name="Li R."/>
            <person name="Xu Z."/>
            <person name="Li S."/>
            <person name="Li X."/>
            <person name="Zheng H."/>
            <person name="Cong L."/>
            <person name="Lin L."/>
            <person name="Yin J."/>
            <person name="Geng J."/>
            <person name="Li G."/>
            <person name="Shi J."/>
            <person name="Liu J."/>
            <person name="Lv H."/>
            <person name="Li J."/>
            <person name="Wang J."/>
            <person name="Deng Y."/>
            <person name="Ran L."/>
            <person name="Shi X."/>
            <person name="Wang X."/>
            <person name="Wu Q."/>
            <person name="Li C."/>
            <person name="Ren X."/>
            <person name="Wang J."/>
            <person name="Wang X."/>
            <person name="Li D."/>
            <person name="Liu D."/>
            <person name="Zhang X."/>
            <person name="Ji Z."/>
            <person name="Zhao W."/>
            <person name="Sun Y."/>
            <person name="Zhang Z."/>
            <person name="Bao J."/>
            <person name="Han Y."/>
            <person name="Dong L."/>
            <person name="Ji J."/>
            <person name="Chen P."/>
            <person name="Wu S."/>
            <person name="Liu J."/>
            <person name="Xiao Y."/>
            <person name="Bu D."/>
            <person name="Tan J."/>
            <person name="Yang L."/>
            <person name="Ye C."/>
            <person name="Zhang J."/>
            <person name="Xu J."/>
            <person name="Zhou Y."/>
            <person name="Yu Y."/>
            <person name="Zhang B."/>
            <person name="Zhuang S."/>
            <person name="Wei H."/>
            <person name="Liu B."/>
            <person name="Lei M."/>
            <person name="Yu H."/>
            <person name="Li Y."/>
            <person name="Xu H."/>
            <person name="Wei S."/>
            <person name="He X."/>
            <person name="Fang L."/>
            <person name="Zhang Z."/>
            <person name="Zhang Y."/>
            <person name="Huang X."/>
            <person name="Su Z."/>
            <person name="Tong W."/>
            <person name="Li J."/>
            <person name="Tong Z."/>
            <person name="Li S."/>
            <person name="Ye J."/>
            <person name="Wang L."/>
            <person name="Fang L."/>
            <person name="Lei T."/>
            <person name="Chen C."/>
            <person name="Chen H."/>
            <person name="Xu Z."/>
            <person name="Li H."/>
            <person name="Huang H."/>
            <person name="Zhang F."/>
            <person name="Xu H."/>
            <person name="Li N."/>
            <person name="Zhao C."/>
            <person name="Li S."/>
            <person name="Dong L."/>
            <person name="Huang Y."/>
            <person name="Li L."/>
            <person name="Xi Y."/>
            <person name="Qi Q."/>
            <person name="Li W."/>
            <person name="Zhang B."/>
            <person name="Hu W."/>
            <person name="Zhang Y."/>
            <person name="Tian X."/>
            <person name="Jiao Y."/>
            <person name="Liang X."/>
            <person name="Jin J."/>
            <person name="Gao L."/>
            <person name="Zheng W."/>
            <person name="Hao B."/>
            <person name="Liu S."/>
            <person name="Wang W."/>
            <person name="Yuan L."/>
            <person name="Cao M."/>
            <person name="McDermott J."/>
            <person name="Samudrala R."/>
            <person name="Wang J."/>
            <person name="Wong G.K."/>
            <person name="Yang H."/>
        </authorList>
    </citation>
    <scope>NUCLEOTIDE SEQUENCE [LARGE SCALE GENOMIC DNA]</scope>
    <source>
        <strain evidence="4">cv. 93-11</strain>
    </source>
</reference>
<proteinExistence type="predicted"/>
<dbReference type="Proteomes" id="UP000007015">
    <property type="component" value="Chromosome 4"/>
</dbReference>
<sequence>MAITLDVKVILKFVRSAHTALADAFLPCDPQDWERKHDVVAGVVSHPVARRVEELRVAAIKSADGPSSDKEVSEMEGEFHLSLSGSTQPSETLRVLDLTGCGSFSLSAGMVFPRLMTLRLRLRLRLCVVQVKDLQGVVDSAPALTTVHLDGRNEMGIVSVLMGLGNEWAVQALVLFSFTLQVTLLSLAWIRRHSIAIMPKLVLWVAYQLADSTALFTLGHMAISSRSREEQPLMAFWAPFLILHLGGQDNITAYSFEDNRLWLRHLQTLVVQVMGASYVLYKYMPGKETLVMAAAVLIFVVGILKYGERIWALREATFDNIARCLDQQEDYASAREREGDDLLQHVLQGRSSMDEENVLIGAHGLLDICRGLFIGSRGGRRGYLRHVLLSFQMYGRLDKLMELELSLMYDILYTKATVIHTWIGCCIRVIALAATVTATFLFLLSSKHGHSRKDLAVTYVLLAGALLLEMISMVRAVFSTWTVVFLYKLKWYWLYGEVLSIRRVFRVATHRRWSGTVGQHNFLWASANAVDASAAAEAKEEPPASEPTGYYCLDTMDRCCCHRTKLSDSTKEQIMRKILEMHENRQEIGSQPGVRAFKALGLDGSLGWRTIQDIGFEDSIMAWHLASDICLFSDRSNKLDLHEGVAVLSNYMMFLLVHRRYMLPGPVRRTRYEQVRDDLNKFMHRKGRARSPQDLFVWALRRGLHDHLNSDDPPAQYDTGVRLAAVLYHRLDRLDIIFGVWVEMLSYVACNCSRESHARQLSSGGELVTIVWLMARLVDMS</sequence>
<dbReference type="InterPro" id="IPR007658">
    <property type="entry name" value="DUF594"/>
</dbReference>
<feature type="domain" description="DUF4220" evidence="2">
    <location>
        <begin position="204"/>
        <end position="523"/>
    </location>
</feature>
<dbReference type="InterPro" id="IPR025315">
    <property type="entry name" value="DUF4220"/>
</dbReference>
<accession>B8AVP9</accession>
<dbReference type="Pfam" id="PF13968">
    <property type="entry name" value="DUF4220"/>
    <property type="match status" value="1"/>
</dbReference>
<dbReference type="EMBL" id="CM000129">
    <property type="protein sequence ID" value="EEC76824.1"/>
    <property type="molecule type" value="Genomic_DNA"/>
</dbReference>
<evidence type="ECO:0000256" key="1">
    <source>
        <dbReference type="SAM" id="Phobius"/>
    </source>
</evidence>
<keyword evidence="1" id="KW-1133">Transmembrane helix</keyword>
<keyword evidence="1" id="KW-0812">Transmembrane</keyword>
<dbReference type="OMA" id="VDLRNEW"/>
<dbReference type="HOGENOM" id="CLU_009180_5_2_1"/>
<keyword evidence="4" id="KW-1185">Reference proteome</keyword>
<feature type="transmembrane region" description="Helical" evidence="1">
    <location>
        <begin position="168"/>
        <end position="189"/>
    </location>
</feature>
<evidence type="ECO:0000313" key="4">
    <source>
        <dbReference type="Proteomes" id="UP000007015"/>
    </source>
</evidence>
<dbReference type="AlphaFoldDB" id="B8AVP9"/>
<gene>
    <name evidence="3" type="ORF">OsI_14965</name>
</gene>